<feature type="region of interest" description="Disordered" evidence="1">
    <location>
        <begin position="1"/>
        <end position="107"/>
    </location>
</feature>
<dbReference type="EMBL" id="UZAM01017195">
    <property type="protein sequence ID" value="VDP46345.1"/>
    <property type="molecule type" value="Genomic_DNA"/>
</dbReference>
<evidence type="ECO:0000256" key="1">
    <source>
        <dbReference type="SAM" id="MobiDB-lite"/>
    </source>
</evidence>
<proteinExistence type="predicted"/>
<gene>
    <name evidence="2" type="ORF">SBAD_LOCUS12207</name>
</gene>
<evidence type="ECO:0000313" key="3">
    <source>
        <dbReference type="Proteomes" id="UP000270296"/>
    </source>
</evidence>
<reference evidence="2 3" key="2">
    <citation type="submission" date="2018-11" db="EMBL/GenBank/DDBJ databases">
        <authorList>
            <consortium name="Pathogen Informatics"/>
        </authorList>
    </citation>
    <scope>NUCLEOTIDE SEQUENCE [LARGE SCALE GENOMIC DNA]</scope>
</reference>
<protein>
    <submittedName>
        <fullName evidence="2 4">Uncharacterized protein</fullName>
    </submittedName>
</protein>
<evidence type="ECO:0000313" key="4">
    <source>
        <dbReference type="WBParaSite" id="SBAD_0001261201-mRNA-1"/>
    </source>
</evidence>
<keyword evidence="3" id="KW-1185">Reference proteome</keyword>
<sequence>MEMSPACDTCLWASGLTLSTEGKMTRNDAEDGRREADPDQQRSSCVDQRSRRQELSWHRQRSSRHGPSHNPPQPRSGSVRYLRRAPTDRPPDRPTDRRTMNVNEERR</sequence>
<name>A0A183J8K9_9BILA</name>
<feature type="compositionally biased region" description="Basic residues" evidence="1">
    <location>
        <begin position="58"/>
        <end position="67"/>
    </location>
</feature>
<dbReference type="Proteomes" id="UP000270296">
    <property type="component" value="Unassembled WGS sequence"/>
</dbReference>
<feature type="compositionally biased region" description="Basic and acidic residues" evidence="1">
    <location>
        <begin position="23"/>
        <end position="40"/>
    </location>
</feature>
<reference evidence="4" key="1">
    <citation type="submission" date="2016-06" db="UniProtKB">
        <authorList>
            <consortium name="WormBaseParasite"/>
        </authorList>
    </citation>
    <scope>IDENTIFICATION</scope>
</reference>
<evidence type="ECO:0000313" key="2">
    <source>
        <dbReference type="EMBL" id="VDP46345.1"/>
    </source>
</evidence>
<organism evidence="4">
    <name type="scientific">Soboliphyme baturini</name>
    <dbReference type="NCBI Taxonomy" id="241478"/>
    <lineage>
        <taxon>Eukaryota</taxon>
        <taxon>Metazoa</taxon>
        <taxon>Ecdysozoa</taxon>
        <taxon>Nematoda</taxon>
        <taxon>Enoplea</taxon>
        <taxon>Dorylaimia</taxon>
        <taxon>Dioctophymatida</taxon>
        <taxon>Dioctophymatoidea</taxon>
        <taxon>Soboliphymatidae</taxon>
        <taxon>Soboliphyme</taxon>
    </lineage>
</organism>
<dbReference type="WBParaSite" id="SBAD_0001261201-mRNA-1">
    <property type="protein sequence ID" value="SBAD_0001261201-mRNA-1"/>
    <property type="gene ID" value="SBAD_0001261201"/>
</dbReference>
<feature type="compositionally biased region" description="Basic and acidic residues" evidence="1">
    <location>
        <begin position="85"/>
        <end position="107"/>
    </location>
</feature>
<dbReference type="AlphaFoldDB" id="A0A183J8K9"/>
<feature type="compositionally biased region" description="Basic and acidic residues" evidence="1">
    <location>
        <begin position="48"/>
        <end position="57"/>
    </location>
</feature>
<accession>A0A183J8K9</accession>